<evidence type="ECO:0000256" key="11">
    <source>
        <dbReference type="ARBA" id="ARBA00023004"/>
    </source>
</evidence>
<dbReference type="Pfam" id="PF04055">
    <property type="entry name" value="Radical_SAM"/>
    <property type="match status" value="1"/>
</dbReference>
<evidence type="ECO:0000256" key="10">
    <source>
        <dbReference type="ARBA" id="ARBA00022723"/>
    </source>
</evidence>
<evidence type="ECO:0000259" key="15">
    <source>
        <dbReference type="PROSITE" id="PS51918"/>
    </source>
</evidence>
<keyword evidence="3 14" id="KW-0004">4Fe-4S</keyword>
<dbReference type="PANTHER" id="PTHR30544">
    <property type="entry name" value="23S RRNA METHYLTRANSFERASE"/>
    <property type="match status" value="1"/>
</dbReference>
<evidence type="ECO:0000256" key="2">
    <source>
        <dbReference type="ARBA" id="ARBA00007544"/>
    </source>
</evidence>
<dbReference type="EC" id="2.1.1.192" evidence="14"/>
<proteinExistence type="inferred from homology"/>
<dbReference type="GO" id="GO:0019843">
    <property type="term" value="F:rRNA binding"/>
    <property type="evidence" value="ECO:0007669"/>
    <property type="project" value="UniProtKB-UniRule"/>
</dbReference>
<feature type="active site" description="Proton acceptor" evidence="14">
    <location>
        <position position="100"/>
    </location>
</feature>
<dbReference type="GO" id="GO:0051539">
    <property type="term" value="F:4 iron, 4 sulfur cluster binding"/>
    <property type="evidence" value="ECO:0007669"/>
    <property type="project" value="UniProtKB-UniRule"/>
</dbReference>
<keyword evidence="12 14" id="KW-0411">Iron-sulfur</keyword>
<evidence type="ECO:0000256" key="3">
    <source>
        <dbReference type="ARBA" id="ARBA00022485"/>
    </source>
</evidence>
<dbReference type="HAMAP" id="MF_01849">
    <property type="entry name" value="RNA_methyltr_RlmN"/>
    <property type="match status" value="1"/>
</dbReference>
<comment type="cofactor">
    <cofactor evidence="14">
        <name>[4Fe-4S] cluster</name>
        <dbReference type="ChEBI" id="CHEBI:49883"/>
    </cofactor>
    <text evidence="14">Binds 1 [4Fe-4S] cluster. The cluster is coordinated with 3 cysteines and an exchangeable S-adenosyl-L-methionine.</text>
</comment>
<keyword evidence="10 14" id="KW-0479">Metal-binding</keyword>
<evidence type="ECO:0000256" key="6">
    <source>
        <dbReference type="ARBA" id="ARBA00022603"/>
    </source>
</evidence>
<keyword evidence="6 14" id="KW-0489">Methyltransferase</keyword>
<evidence type="ECO:0000256" key="7">
    <source>
        <dbReference type="ARBA" id="ARBA00022679"/>
    </source>
</evidence>
<dbReference type="GO" id="GO:0070040">
    <property type="term" value="F:rRNA (adenine(2503)-C2-)-methyltransferase activity"/>
    <property type="evidence" value="ECO:0007669"/>
    <property type="project" value="UniProtKB-UniRule"/>
</dbReference>
<feature type="binding site" evidence="14">
    <location>
        <begin position="172"/>
        <end position="173"/>
    </location>
    <ligand>
        <name>S-adenosyl-L-methionine</name>
        <dbReference type="ChEBI" id="CHEBI:59789"/>
    </ligand>
</feature>
<sequence>MKILLNLNNKKKINLLNFDYSQMKNFMYSINEKPFRANQIMNWIYKHFCTDFNQMTNLKDTLKKKLYNLSYIQAPNYIKKVISKDHTIKWLFSVNNGIIETIYIPEKKRNTLCISSQIGCILKCKFCATGEQGFKKNLLVSEIIGQIWRICKSIKKNKKLNPITNIVFMGMGEPLLNLKNVIQSLKIIFDKFGFNISKKKVVLSTSGIIPAIDKLSNIIDVKLAVSLHASNDDVRNHLMPINKKYNIHLLLSSISRFIKKSKLNKNGITIEYIMLKNINDTIFHAKELIKLLKNIPSKINLIPFNNFSNNYLKCSTNNQINIFSKFLIKHGFITTIRKSRGQDIQAACGQLTGNYIK</sequence>
<gene>
    <name evidence="14 16" type="primary">rlmN</name>
    <name evidence="16" type="ORF">D9V81_00995</name>
</gene>
<comment type="function">
    <text evidence="14">Specifically methylates position 2 of adenine 2503 in 23S rRNA and position 2 of adenine 37 in tRNAs. m2A2503 modification seems to play a crucial role in the proofreading step occurring at the peptidyl transferase center and thus would serve to optimize ribosomal fidelity.</text>
</comment>
<evidence type="ECO:0000256" key="1">
    <source>
        <dbReference type="ARBA" id="ARBA00004496"/>
    </source>
</evidence>
<feature type="active site" description="S-methylcysteine intermediate" evidence="14">
    <location>
        <position position="348"/>
    </location>
</feature>
<feature type="binding site" evidence="14">
    <location>
        <position position="124"/>
    </location>
    <ligand>
        <name>[4Fe-4S] cluster</name>
        <dbReference type="ChEBI" id="CHEBI:49883"/>
        <note>4Fe-4S-S-AdoMet</note>
    </ligand>
</feature>
<dbReference type="AlphaFoldDB" id="A0A4D6YDQ2"/>
<dbReference type="InterPro" id="IPR048641">
    <property type="entry name" value="RlmN_N"/>
</dbReference>
<keyword evidence="7 14" id="KW-0808">Transferase</keyword>
<comment type="miscellaneous">
    <text evidence="14">Reaction proceeds by a ping-pong mechanism involving intermediate methylation of a conserved cysteine residue.</text>
</comment>
<evidence type="ECO:0000313" key="17">
    <source>
        <dbReference type="Proteomes" id="UP000298603"/>
    </source>
</evidence>
<keyword evidence="9 14" id="KW-0819">tRNA processing</keyword>
<dbReference type="SFLD" id="SFLDG01062">
    <property type="entry name" value="methyltransferase_(Class_A)"/>
    <property type="match status" value="1"/>
</dbReference>
<dbReference type="FunFam" id="3.20.20.70:FF:000008">
    <property type="entry name" value="Dual-specificity RNA methyltransferase RlmN"/>
    <property type="match status" value="1"/>
</dbReference>
<dbReference type="InterPro" id="IPR007197">
    <property type="entry name" value="rSAM"/>
</dbReference>
<organism evidence="16 17">
    <name type="scientific">Buchnera aphidicola</name>
    <name type="common">Therioaphis trifolii</name>
    <dbReference type="NCBI Taxonomy" id="1241884"/>
    <lineage>
        <taxon>Bacteria</taxon>
        <taxon>Pseudomonadati</taxon>
        <taxon>Pseudomonadota</taxon>
        <taxon>Gammaproteobacteria</taxon>
        <taxon>Enterobacterales</taxon>
        <taxon>Erwiniaceae</taxon>
        <taxon>Buchnera</taxon>
    </lineage>
</organism>
<evidence type="ECO:0000256" key="14">
    <source>
        <dbReference type="HAMAP-Rule" id="MF_01849"/>
    </source>
</evidence>
<evidence type="ECO:0000256" key="12">
    <source>
        <dbReference type="ARBA" id="ARBA00023014"/>
    </source>
</evidence>
<dbReference type="GO" id="GO:0070475">
    <property type="term" value="P:rRNA base methylation"/>
    <property type="evidence" value="ECO:0007669"/>
    <property type="project" value="UniProtKB-UniRule"/>
</dbReference>
<evidence type="ECO:0000256" key="5">
    <source>
        <dbReference type="ARBA" id="ARBA00022552"/>
    </source>
</evidence>
<accession>A0A4D6YDQ2</accession>
<dbReference type="GO" id="GO:0000049">
    <property type="term" value="F:tRNA binding"/>
    <property type="evidence" value="ECO:0007669"/>
    <property type="project" value="UniProtKB-UniRule"/>
</dbReference>
<feature type="binding site" evidence="14">
    <location>
        <position position="120"/>
    </location>
    <ligand>
        <name>[4Fe-4S] cluster</name>
        <dbReference type="ChEBI" id="CHEBI:49883"/>
        <note>4Fe-4S-S-AdoMet</note>
    </ligand>
</feature>
<dbReference type="InterPro" id="IPR004383">
    <property type="entry name" value="rRNA_lsu_MTrfase_RlmN/Cfr"/>
</dbReference>
<dbReference type="Gene3D" id="1.10.150.530">
    <property type="match status" value="1"/>
</dbReference>
<feature type="binding site" evidence="14">
    <location>
        <position position="127"/>
    </location>
    <ligand>
        <name>[4Fe-4S] cluster</name>
        <dbReference type="ChEBI" id="CHEBI:49883"/>
        <note>4Fe-4S-S-AdoMet</note>
    </ligand>
</feature>
<dbReference type="InterPro" id="IPR013785">
    <property type="entry name" value="Aldolase_TIM"/>
</dbReference>
<dbReference type="GO" id="GO:0046872">
    <property type="term" value="F:metal ion binding"/>
    <property type="evidence" value="ECO:0007669"/>
    <property type="project" value="UniProtKB-KW"/>
</dbReference>
<comment type="caution">
    <text evidence="14">Lacks conserved residue(s) required for the propagation of feature annotation.</text>
</comment>
<evidence type="ECO:0000256" key="8">
    <source>
        <dbReference type="ARBA" id="ARBA00022691"/>
    </source>
</evidence>
<dbReference type="InterPro" id="IPR058240">
    <property type="entry name" value="rSAM_sf"/>
</dbReference>
<dbReference type="Pfam" id="PF21016">
    <property type="entry name" value="RlmN_N"/>
    <property type="match status" value="1"/>
</dbReference>
<dbReference type="GO" id="GO:0005737">
    <property type="term" value="C:cytoplasm"/>
    <property type="evidence" value="ECO:0007669"/>
    <property type="project" value="UniProtKB-SubCell"/>
</dbReference>
<dbReference type="PIRSF" id="PIRSF006004">
    <property type="entry name" value="CHP00048"/>
    <property type="match status" value="1"/>
</dbReference>
<evidence type="ECO:0000256" key="9">
    <source>
        <dbReference type="ARBA" id="ARBA00022694"/>
    </source>
</evidence>
<name>A0A4D6YDQ2_9GAMM</name>
<dbReference type="CDD" id="cd01335">
    <property type="entry name" value="Radical_SAM"/>
    <property type="match status" value="1"/>
</dbReference>
<dbReference type="Proteomes" id="UP000298603">
    <property type="component" value="Chromosome"/>
</dbReference>
<keyword evidence="17" id="KW-1185">Reference proteome</keyword>
<dbReference type="PROSITE" id="PS51918">
    <property type="entry name" value="RADICAL_SAM"/>
    <property type="match status" value="1"/>
</dbReference>
<evidence type="ECO:0000256" key="4">
    <source>
        <dbReference type="ARBA" id="ARBA00022490"/>
    </source>
</evidence>
<feature type="binding site" evidence="14">
    <location>
        <position position="305"/>
    </location>
    <ligand>
        <name>S-adenosyl-L-methionine</name>
        <dbReference type="ChEBI" id="CHEBI:59789"/>
    </ligand>
</feature>
<dbReference type="Gene3D" id="3.20.20.70">
    <property type="entry name" value="Aldolase class I"/>
    <property type="match status" value="1"/>
</dbReference>
<dbReference type="SFLD" id="SFLDS00029">
    <property type="entry name" value="Radical_SAM"/>
    <property type="match status" value="1"/>
</dbReference>
<keyword evidence="11 14" id="KW-0408">Iron</keyword>
<evidence type="ECO:0000313" key="16">
    <source>
        <dbReference type="EMBL" id="QCI27192.1"/>
    </source>
</evidence>
<feature type="binding site" evidence="14">
    <location>
        <position position="204"/>
    </location>
    <ligand>
        <name>S-adenosyl-L-methionine</name>
        <dbReference type="ChEBI" id="CHEBI:59789"/>
    </ligand>
</feature>
<dbReference type="NCBIfam" id="TIGR00048">
    <property type="entry name" value="rRNA_mod_RlmN"/>
    <property type="match status" value="1"/>
</dbReference>
<feature type="domain" description="Radical SAM core" evidence="15">
    <location>
        <begin position="106"/>
        <end position="343"/>
    </location>
</feature>
<dbReference type="PANTHER" id="PTHR30544:SF5">
    <property type="entry name" value="RADICAL SAM CORE DOMAIN-CONTAINING PROTEIN"/>
    <property type="match status" value="1"/>
</dbReference>
<keyword evidence="5 14" id="KW-0698">rRNA processing</keyword>
<keyword evidence="8 14" id="KW-0949">S-adenosyl-L-methionine</keyword>
<keyword evidence="13 14" id="KW-1015">Disulfide bond</keyword>
<comment type="catalytic activity">
    <reaction evidence="14">
        <text>adenosine(37) in tRNA + 2 reduced [2Fe-2S]-[ferredoxin] + 2 S-adenosyl-L-methionine = 2-methyladenosine(37) in tRNA + 5'-deoxyadenosine + L-methionine + 2 oxidized [2Fe-2S]-[ferredoxin] + S-adenosyl-L-homocysteine</text>
        <dbReference type="Rhea" id="RHEA:43332"/>
        <dbReference type="Rhea" id="RHEA-COMP:10000"/>
        <dbReference type="Rhea" id="RHEA-COMP:10001"/>
        <dbReference type="Rhea" id="RHEA-COMP:10162"/>
        <dbReference type="Rhea" id="RHEA-COMP:10485"/>
        <dbReference type="ChEBI" id="CHEBI:17319"/>
        <dbReference type="ChEBI" id="CHEBI:33737"/>
        <dbReference type="ChEBI" id="CHEBI:33738"/>
        <dbReference type="ChEBI" id="CHEBI:57844"/>
        <dbReference type="ChEBI" id="CHEBI:57856"/>
        <dbReference type="ChEBI" id="CHEBI:59789"/>
        <dbReference type="ChEBI" id="CHEBI:74411"/>
        <dbReference type="ChEBI" id="CHEBI:74497"/>
        <dbReference type="EC" id="2.1.1.192"/>
    </reaction>
</comment>
<protein>
    <recommendedName>
        <fullName evidence="14">Dual-specificity RNA methyltransferase RlmN</fullName>
        <ecNumber evidence="14">2.1.1.192</ecNumber>
    </recommendedName>
    <alternativeName>
        <fullName evidence="14">23S rRNA (adenine(2503)-C(2))-methyltransferase</fullName>
    </alternativeName>
    <alternativeName>
        <fullName evidence="14">23S rRNA m2A2503 methyltransferase</fullName>
    </alternativeName>
    <alternativeName>
        <fullName evidence="14">Ribosomal RNA large subunit methyltransferase N</fullName>
    </alternativeName>
    <alternativeName>
        <fullName evidence="14">tRNA (adenine(37)-C(2))-methyltransferase</fullName>
    </alternativeName>
    <alternativeName>
        <fullName evidence="14">tRNA m2A37 methyltransferase</fullName>
    </alternativeName>
</protein>
<comment type="catalytic activity">
    <reaction evidence="14">
        <text>adenosine(2503) in 23S rRNA + 2 reduced [2Fe-2S]-[ferredoxin] + 2 S-adenosyl-L-methionine = 2-methyladenosine(2503) in 23S rRNA + 5'-deoxyadenosine + L-methionine + 2 oxidized [2Fe-2S]-[ferredoxin] + S-adenosyl-L-homocysteine</text>
        <dbReference type="Rhea" id="RHEA:42916"/>
        <dbReference type="Rhea" id="RHEA-COMP:10000"/>
        <dbReference type="Rhea" id="RHEA-COMP:10001"/>
        <dbReference type="Rhea" id="RHEA-COMP:10152"/>
        <dbReference type="Rhea" id="RHEA-COMP:10282"/>
        <dbReference type="ChEBI" id="CHEBI:17319"/>
        <dbReference type="ChEBI" id="CHEBI:33737"/>
        <dbReference type="ChEBI" id="CHEBI:33738"/>
        <dbReference type="ChEBI" id="CHEBI:57844"/>
        <dbReference type="ChEBI" id="CHEBI:57856"/>
        <dbReference type="ChEBI" id="CHEBI:59789"/>
        <dbReference type="ChEBI" id="CHEBI:74411"/>
        <dbReference type="ChEBI" id="CHEBI:74497"/>
        <dbReference type="EC" id="2.1.1.192"/>
    </reaction>
</comment>
<dbReference type="GO" id="GO:0002935">
    <property type="term" value="F:tRNA (adenine(37)-C2)-methyltransferase activity"/>
    <property type="evidence" value="ECO:0007669"/>
    <property type="project" value="UniProtKB-UniRule"/>
</dbReference>
<feature type="binding site" evidence="14">
    <location>
        <begin position="226"/>
        <end position="228"/>
    </location>
    <ligand>
        <name>S-adenosyl-L-methionine</name>
        <dbReference type="ChEBI" id="CHEBI:59789"/>
    </ligand>
</feature>
<dbReference type="SFLD" id="SFLDF00275">
    <property type="entry name" value="adenosine_C2_methyltransferase"/>
    <property type="match status" value="1"/>
</dbReference>
<dbReference type="OrthoDB" id="9793973at2"/>
<dbReference type="EMBL" id="CP032996">
    <property type="protein sequence ID" value="QCI27192.1"/>
    <property type="molecule type" value="Genomic_DNA"/>
</dbReference>
<reference evidence="16 17" key="1">
    <citation type="submission" date="2018-10" db="EMBL/GenBank/DDBJ databases">
        <title>Comparative functional genomics of the obligate endosymbiont Buchnera aphidicola.</title>
        <authorList>
            <person name="Chong R.A."/>
        </authorList>
    </citation>
    <scope>NUCLEOTIDE SEQUENCE [LARGE SCALE GENOMIC DNA]</scope>
    <source>
        <strain evidence="16 17">Tma</strain>
    </source>
</reference>
<dbReference type="RefSeq" id="WP_158349456.1">
    <property type="nucleotide sequence ID" value="NZ_CP032996.1"/>
</dbReference>
<dbReference type="InterPro" id="IPR027492">
    <property type="entry name" value="RNA_MTrfase_RlmN"/>
</dbReference>
<comment type="similarity">
    <text evidence="2 14">Belongs to the radical SAM superfamily. RlmN family.</text>
</comment>
<evidence type="ECO:0000256" key="13">
    <source>
        <dbReference type="ARBA" id="ARBA00023157"/>
    </source>
</evidence>
<dbReference type="InterPro" id="IPR040072">
    <property type="entry name" value="Methyltransferase_A"/>
</dbReference>
<dbReference type="GO" id="GO:0030488">
    <property type="term" value="P:tRNA methylation"/>
    <property type="evidence" value="ECO:0007669"/>
    <property type="project" value="UniProtKB-UniRule"/>
</dbReference>
<dbReference type="SUPFAM" id="SSF102114">
    <property type="entry name" value="Radical SAM enzymes"/>
    <property type="match status" value="1"/>
</dbReference>
<comment type="subcellular location">
    <subcellularLocation>
        <location evidence="1 14">Cytoplasm</location>
    </subcellularLocation>
</comment>
<keyword evidence="4 14" id="KW-0963">Cytoplasm</keyword>